<keyword evidence="6" id="KW-1185">Reference proteome</keyword>
<dbReference type="InterPro" id="IPR044965">
    <property type="entry name" value="Glyco_hydro_17_plant"/>
</dbReference>
<reference evidence="5 6" key="1">
    <citation type="submission" date="2012-08" db="EMBL/GenBank/DDBJ databases">
        <title>Oryza genome evolution.</title>
        <authorList>
            <person name="Wing R.A."/>
        </authorList>
    </citation>
    <scope>NUCLEOTIDE SEQUENCE</scope>
</reference>
<keyword evidence="3" id="KW-0326">Glycosidase</keyword>
<reference evidence="6" key="2">
    <citation type="submission" date="2013-12" db="EMBL/GenBank/DDBJ databases">
        <authorList>
            <person name="Yu Y."/>
            <person name="Lee S."/>
            <person name="de Baynast K."/>
            <person name="Wissotski M."/>
            <person name="Liu L."/>
            <person name="Talag J."/>
            <person name="Goicoechea J."/>
            <person name="Angelova A."/>
            <person name="Jetty R."/>
            <person name="Kudrna D."/>
            <person name="Golser W."/>
            <person name="Rivera L."/>
            <person name="Zhang J."/>
            <person name="Wing R."/>
        </authorList>
    </citation>
    <scope>NUCLEOTIDE SEQUENCE</scope>
</reference>
<proteinExistence type="inferred from homology"/>
<evidence type="ECO:0000256" key="2">
    <source>
        <dbReference type="ARBA" id="ARBA00022801"/>
    </source>
</evidence>
<evidence type="ECO:0000313" key="6">
    <source>
        <dbReference type="Proteomes" id="UP000032180"/>
    </source>
</evidence>
<name>A0A0D9VYC9_9ORYZ</name>
<dbReference type="Gene3D" id="3.20.20.80">
    <property type="entry name" value="Glycosidases"/>
    <property type="match status" value="1"/>
</dbReference>
<keyword evidence="2" id="KW-0378">Hydrolase</keyword>
<organism evidence="5 6">
    <name type="scientific">Leersia perrieri</name>
    <dbReference type="NCBI Taxonomy" id="77586"/>
    <lineage>
        <taxon>Eukaryota</taxon>
        <taxon>Viridiplantae</taxon>
        <taxon>Streptophyta</taxon>
        <taxon>Embryophyta</taxon>
        <taxon>Tracheophyta</taxon>
        <taxon>Spermatophyta</taxon>
        <taxon>Magnoliopsida</taxon>
        <taxon>Liliopsida</taxon>
        <taxon>Poales</taxon>
        <taxon>Poaceae</taxon>
        <taxon>BOP clade</taxon>
        <taxon>Oryzoideae</taxon>
        <taxon>Oryzeae</taxon>
        <taxon>Oryzinae</taxon>
        <taxon>Leersia</taxon>
    </lineage>
</organism>
<evidence type="ECO:0000256" key="3">
    <source>
        <dbReference type="ARBA" id="ARBA00023295"/>
    </source>
</evidence>
<comment type="similarity">
    <text evidence="1 4">Belongs to the glycosyl hydrolase 17 family.</text>
</comment>
<sequence length="204" mass="20709">MFDAQVDAVRAALDAKGYKDVEIVVAETGWPHAGGDDEAGAATVENARAFVAGLVSHLRSMAGSPRMPGKPVDTYLFAVYDEDLKPGKPSEKSFGLFQTGTLAETYPTGLMRNGTAAVAPAPAAVPVRPTPAVASPAPARVPQVNPVQPGSAAAAAGPSALCAPGTARGAAAGCGKPSAAESSRIRTASVLRIFAGVWLLYLLI</sequence>
<dbReference type="EnsemblPlants" id="LPERR03G26970.1">
    <property type="protein sequence ID" value="LPERR03G26970.1"/>
    <property type="gene ID" value="LPERR03G26970"/>
</dbReference>
<dbReference type="Proteomes" id="UP000032180">
    <property type="component" value="Chromosome 3"/>
</dbReference>
<protein>
    <recommendedName>
        <fullName evidence="7">Glucan endo-1,3-beta-D-glucosidase</fullName>
    </recommendedName>
</protein>
<evidence type="ECO:0000256" key="1">
    <source>
        <dbReference type="ARBA" id="ARBA00008773"/>
    </source>
</evidence>
<dbReference type="GO" id="GO:0005975">
    <property type="term" value="P:carbohydrate metabolic process"/>
    <property type="evidence" value="ECO:0007669"/>
    <property type="project" value="InterPro"/>
</dbReference>
<dbReference type="InterPro" id="IPR000490">
    <property type="entry name" value="Glyco_hydro_17"/>
</dbReference>
<reference evidence="5" key="3">
    <citation type="submission" date="2015-04" db="UniProtKB">
        <authorList>
            <consortium name="EnsemblPlants"/>
        </authorList>
    </citation>
    <scope>IDENTIFICATION</scope>
</reference>
<dbReference type="eggNOG" id="ENOG502QQY7">
    <property type="taxonomic scope" value="Eukaryota"/>
</dbReference>
<dbReference type="HOGENOM" id="CLU_116468_0_0_1"/>
<dbReference type="GO" id="GO:0004553">
    <property type="term" value="F:hydrolase activity, hydrolyzing O-glycosyl compounds"/>
    <property type="evidence" value="ECO:0007669"/>
    <property type="project" value="InterPro"/>
</dbReference>
<dbReference type="Pfam" id="PF00332">
    <property type="entry name" value="Glyco_hydro_17"/>
    <property type="match status" value="1"/>
</dbReference>
<accession>A0A0D9VYC9</accession>
<evidence type="ECO:0008006" key="7">
    <source>
        <dbReference type="Google" id="ProtNLM"/>
    </source>
</evidence>
<dbReference type="Gramene" id="LPERR03G26970.1">
    <property type="protein sequence ID" value="LPERR03G26970.1"/>
    <property type="gene ID" value="LPERR03G26970"/>
</dbReference>
<dbReference type="SUPFAM" id="SSF51445">
    <property type="entry name" value="(Trans)glycosidases"/>
    <property type="match status" value="1"/>
</dbReference>
<dbReference type="PANTHER" id="PTHR32227">
    <property type="entry name" value="GLUCAN ENDO-1,3-BETA-GLUCOSIDASE BG1-RELATED-RELATED"/>
    <property type="match status" value="1"/>
</dbReference>
<evidence type="ECO:0000256" key="4">
    <source>
        <dbReference type="RuleBase" id="RU004335"/>
    </source>
</evidence>
<dbReference type="AlphaFoldDB" id="A0A0D9VYC9"/>
<evidence type="ECO:0000313" key="5">
    <source>
        <dbReference type="EnsemblPlants" id="LPERR03G26970.1"/>
    </source>
</evidence>
<dbReference type="InterPro" id="IPR017853">
    <property type="entry name" value="GH"/>
</dbReference>